<name>A0A918ITX8_9ACTN</name>
<organism evidence="3 4">
    <name type="scientific">Streptomyces lucensis JCM 4490</name>
    <dbReference type="NCBI Taxonomy" id="1306176"/>
    <lineage>
        <taxon>Bacteria</taxon>
        <taxon>Bacillati</taxon>
        <taxon>Actinomycetota</taxon>
        <taxon>Actinomycetes</taxon>
        <taxon>Kitasatosporales</taxon>
        <taxon>Streptomycetaceae</taxon>
        <taxon>Streptomyces</taxon>
    </lineage>
</organism>
<proteinExistence type="predicted"/>
<comment type="caution">
    <text evidence="3">The sequence shown here is derived from an EMBL/GenBank/DDBJ whole genome shotgun (WGS) entry which is preliminary data.</text>
</comment>
<evidence type="ECO:0000256" key="1">
    <source>
        <dbReference type="SAM" id="MobiDB-lite"/>
    </source>
</evidence>
<dbReference type="Gene3D" id="3.40.50.1820">
    <property type="entry name" value="alpha/beta hydrolase"/>
    <property type="match status" value="1"/>
</dbReference>
<dbReference type="Proteomes" id="UP000620224">
    <property type="component" value="Unassembled WGS sequence"/>
</dbReference>
<evidence type="ECO:0000259" key="2">
    <source>
        <dbReference type="Pfam" id="PF06259"/>
    </source>
</evidence>
<protein>
    <recommendedName>
        <fullName evidence="2">DUF1023 domain-containing protein</fullName>
    </recommendedName>
</protein>
<evidence type="ECO:0000313" key="3">
    <source>
        <dbReference type="EMBL" id="GGW30861.1"/>
    </source>
</evidence>
<dbReference type="Pfam" id="PF06259">
    <property type="entry name" value="Abhydrolase_8"/>
    <property type="match status" value="1"/>
</dbReference>
<sequence>MVMDIATLKDFKPSEYEEAADGYRAISDMAGSSMDAVDNQISAGIRNQLRGEAAKAVLGELRKLSKNFHYVQTECALASTALNGFAFDMGAAKRKLEAALADAHAASCTVGTDGSVTYPAGGKEVDGKAPEGGTMPPGTSPTNPTSASLERTAANMHPNPNFGKAQDLANRIGDALQEAEEADHKWAPKLRALKADDDLVVSARDWTDVKSDTDGVRTASKGYLGSLPHPPKDGSPKGNAAWWKGLTPEQQSDYLAVHPDSIGAMDGLPAAARDQANRTVLDEARSEAQLDYDAWLKDHPEPKRYTPYINPLTGTEVKGAMVESQEWKDWEKARKGARGGLDGMEAIQQRFDTSTGEETRPYLLGFDTRNRGHAIVSIGNPDTADNVVTYVPGTGSTLNGIDGDINHALALQVKAERMDPAHSTASIAWLGYDAPQSLLGDATDAKYADAAREPLTEFLTGIDTSHQGSVNSTLLGHSYGTLVAGETMRDHPDLPVDNAILVGSPGVGVGHAKDLNIGSDRVWAATAKNDLVNLAPPPSGTLAPLNPMAYWRLFNDHSVMYGNDPTSDEFGGQTFHVADGKLPLSDGLMPAHSQYWEGDSLNNMAKIVTGGKP</sequence>
<dbReference type="AlphaFoldDB" id="A0A918ITX8"/>
<dbReference type="InterPro" id="IPR010427">
    <property type="entry name" value="DUF1023"/>
</dbReference>
<reference evidence="3" key="2">
    <citation type="submission" date="2020-09" db="EMBL/GenBank/DDBJ databases">
        <authorList>
            <person name="Sun Q."/>
            <person name="Ohkuma M."/>
        </authorList>
    </citation>
    <scope>NUCLEOTIDE SEQUENCE</scope>
    <source>
        <strain evidence="3">JCM 4490</strain>
    </source>
</reference>
<dbReference type="EMBL" id="BMUE01000001">
    <property type="protein sequence ID" value="GGW30861.1"/>
    <property type="molecule type" value="Genomic_DNA"/>
</dbReference>
<dbReference type="InterPro" id="IPR029058">
    <property type="entry name" value="AB_hydrolase_fold"/>
</dbReference>
<feature type="domain" description="DUF1023" evidence="2">
    <location>
        <begin position="367"/>
        <end position="536"/>
    </location>
</feature>
<gene>
    <name evidence="3" type="ORF">GCM10010503_03090</name>
</gene>
<evidence type="ECO:0000313" key="4">
    <source>
        <dbReference type="Proteomes" id="UP000620224"/>
    </source>
</evidence>
<dbReference type="SUPFAM" id="SSF53474">
    <property type="entry name" value="alpha/beta-Hydrolases"/>
    <property type="match status" value="1"/>
</dbReference>
<feature type="region of interest" description="Disordered" evidence="1">
    <location>
        <begin position="118"/>
        <end position="148"/>
    </location>
</feature>
<reference evidence="3" key="1">
    <citation type="journal article" date="2014" name="Int. J. Syst. Evol. Microbiol.">
        <title>Complete genome sequence of Corynebacterium casei LMG S-19264T (=DSM 44701T), isolated from a smear-ripened cheese.</title>
        <authorList>
            <consortium name="US DOE Joint Genome Institute (JGI-PGF)"/>
            <person name="Walter F."/>
            <person name="Albersmeier A."/>
            <person name="Kalinowski J."/>
            <person name="Ruckert C."/>
        </authorList>
    </citation>
    <scope>NUCLEOTIDE SEQUENCE</scope>
    <source>
        <strain evidence="3">JCM 4490</strain>
    </source>
</reference>
<accession>A0A918ITX8</accession>
<keyword evidence="4" id="KW-1185">Reference proteome</keyword>